<evidence type="ECO:0000256" key="4">
    <source>
        <dbReference type="ARBA" id="ARBA00011685"/>
    </source>
</evidence>
<dbReference type="PANTHER" id="PTHR10741">
    <property type="entry name" value="TRANSLIN AND TRANSLIN ASSOCIATED PROTEIN X"/>
    <property type="match status" value="1"/>
</dbReference>
<dbReference type="Ensembl" id="ENSCSAVT00000016297.1">
    <property type="protein sequence ID" value="ENSCSAVP00000016116.1"/>
    <property type="gene ID" value="ENSCSAVG00000009485.1"/>
</dbReference>
<dbReference type="GO" id="GO:0003723">
    <property type="term" value="F:RNA binding"/>
    <property type="evidence" value="ECO:0007669"/>
    <property type="project" value="UniProtKB-KW"/>
</dbReference>
<evidence type="ECO:0000256" key="7">
    <source>
        <dbReference type="ARBA" id="ARBA00022722"/>
    </source>
</evidence>
<evidence type="ECO:0000256" key="2">
    <source>
        <dbReference type="ARBA" id="ARBA00004496"/>
    </source>
</evidence>
<dbReference type="InterPro" id="IPR002848">
    <property type="entry name" value="Translin_fam"/>
</dbReference>
<dbReference type="GO" id="GO:0004519">
    <property type="term" value="F:endonuclease activity"/>
    <property type="evidence" value="ECO:0007669"/>
    <property type="project" value="UniProtKB-KW"/>
</dbReference>
<keyword evidence="6" id="KW-0963">Cytoplasm</keyword>
<dbReference type="SUPFAM" id="SSF74784">
    <property type="entry name" value="Translin"/>
    <property type="match status" value="1"/>
</dbReference>
<comment type="function">
    <text evidence="13">DNA-binding protein that specifically recognizes consensus sequences at the breakpoint junctions in chromosomal translocations, mostly involving immunoglobulin (Ig)/T-cell receptor gene segments. Seems to recognize single-stranded DNA ends generated by staggered breaks occurring at recombination hot spots.</text>
</comment>
<feature type="binding site" evidence="16">
    <location>
        <position position="151"/>
    </location>
    <ligand>
        <name>Mg(2+)</name>
        <dbReference type="ChEBI" id="CHEBI:18420"/>
    </ligand>
</feature>
<dbReference type="Gene3D" id="1.20.58.190">
    <property type="entry name" value="Translin, domain 1"/>
    <property type="match status" value="1"/>
</dbReference>
<dbReference type="FunFam" id="1.20.58.200:FF:000002">
    <property type="entry name" value="Putative translin"/>
    <property type="match status" value="1"/>
</dbReference>
<dbReference type="GO" id="GO:0005634">
    <property type="term" value="C:nucleus"/>
    <property type="evidence" value="ECO:0007669"/>
    <property type="project" value="UniProtKB-SubCell"/>
</dbReference>
<dbReference type="HOGENOM" id="CLU_079179_0_0_1"/>
<dbReference type="AlphaFoldDB" id="H2ZEV0"/>
<proteinExistence type="inferred from homology"/>
<evidence type="ECO:0000256" key="8">
    <source>
        <dbReference type="ARBA" id="ARBA00022759"/>
    </source>
</evidence>
<dbReference type="InterPro" id="IPR016068">
    <property type="entry name" value="Translin_N"/>
</dbReference>
<evidence type="ECO:0000256" key="11">
    <source>
        <dbReference type="ARBA" id="ARBA00023125"/>
    </source>
</evidence>
<dbReference type="eggNOG" id="KOG3067">
    <property type="taxonomic scope" value="Eukaryota"/>
</dbReference>
<dbReference type="GO" id="GO:0046872">
    <property type="term" value="F:metal ion binding"/>
    <property type="evidence" value="ECO:0007669"/>
    <property type="project" value="UniProtKB-KW"/>
</dbReference>
<comment type="subcellular location">
    <subcellularLocation>
        <location evidence="2">Cytoplasm</location>
    </subcellularLocation>
    <subcellularLocation>
        <location evidence="1">Nucleus</location>
    </subcellularLocation>
</comment>
<comment type="function">
    <text evidence="14">Exhibits both single-stranded and double-stranded endoribonuclease activity. May act as an activator of RNA-induced silencing complex (RISC) by facilitating endonucleolytic cleavage of the siRNA passenger strand.</text>
</comment>
<keyword evidence="18" id="KW-1185">Reference proteome</keyword>
<evidence type="ECO:0000256" key="12">
    <source>
        <dbReference type="ARBA" id="ARBA00023242"/>
    </source>
</evidence>
<dbReference type="FunFam" id="1.20.58.190:FF:000001">
    <property type="entry name" value="Translin"/>
    <property type="match status" value="1"/>
</dbReference>
<reference evidence="18" key="1">
    <citation type="submission" date="2003-08" db="EMBL/GenBank/DDBJ databases">
        <authorList>
            <person name="Birren B."/>
            <person name="Nusbaum C."/>
            <person name="Abebe A."/>
            <person name="Abouelleil A."/>
            <person name="Adekoya E."/>
            <person name="Ait-zahra M."/>
            <person name="Allen N."/>
            <person name="Allen T."/>
            <person name="An P."/>
            <person name="Anderson M."/>
            <person name="Anderson S."/>
            <person name="Arachchi H."/>
            <person name="Armbruster J."/>
            <person name="Bachantsang P."/>
            <person name="Baldwin J."/>
            <person name="Barry A."/>
            <person name="Bayul T."/>
            <person name="Blitshsteyn B."/>
            <person name="Bloom T."/>
            <person name="Blye J."/>
            <person name="Boguslavskiy L."/>
            <person name="Borowsky M."/>
            <person name="Boukhgalter B."/>
            <person name="Brunache A."/>
            <person name="Butler J."/>
            <person name="Calixte N."/>
            <person name="Calvo S."/>
            <person name="Camarata J."/>
            <person name="Campo K."/>
            <person name="Chang J."/>
            <person name="Cheshatsang Y."/>
            <person name="Citroen M."/>
            <person name="Collymore A."/>
            <person name="Considine T."/>
            <person name="Cook A."/>
            <person name="Cooke P."/>
            <person name="Corum B."/>
            <person name="Cuomo C."/>
            <person name="David R."/>
            <person name="Dawoe T."/>
            <person name="Degray S."/>
            <person name="Dodge S."/>
            <person name="Dooley K."/>
            <person name="Dorje P."/>
            <person name="Dorjee K."/>
            <person name="Dorris L."/>
            <person name="Duffey N."/>
            <person name="Dupes A."/>
            <person name="Elkins T."/>
            <person name="Engels R."/>
            <person name="Erickson J."/>
            <person name="Farina A."/>
            <person name="Faro S."/>
            <person name="Ferreira P."/>
            <person name="Fischer H."/>
            <person name="Fitzgerald M."/>
            <person name="Foley K."/>
            <person name="Gage D."/>
            <person name="Galagan J."/>
            <person name="Gearin G."/>
            <person name="Gnerre S."/>
            <person name="Gnirke A."/>
            <person name="Goyette A."/>
            <person name="Graham J."/>
            <person name="Grandbois E."/>
            <person name="Gyaltsen K."/>
            <person name="Hafez N."/>
            <person name="Hagopian D."/>
            <person name="Hagos B."/>
            <person name="Hall J."/>
            <person name="Hatcher B."/>
            <person name="Heller A."/>
            <person name="Higgins H."/>
            <person name="Honan T."/>
            <person name="Horn A."/>
            <person name="Houde N."/>
            <person name="Hughes L."/>
            <person name="Hulme W."/>
            <person name="Husby E."/>
            <person name="Iliev I."/>
            <person name="Jaffe D."/>
            <person name="Jones C."/>
            <person name="Kamal M."/>
            <person name="Kamat A."/>
            <person name="Kamvysselis M."/>
            <person name="Karlsson E."/>
            <person name="Kells C."/>
            <person name="Kieu A."/>
            <person name="Kisner P."/>
            <person name="Kodira C."/>
            <person name="Kulbokas E."/>
            <person name="Labutti K."/>
            <person name="Lama D."/>
            <person name="Landers T."/>
            <person name="Leger J."/>
            <person name="Levine S."/>
            <person name="Lewis D."/>
            <person name="Lewis T."/>
            <person name="Lindblad-toh K."/>
            <person name="Liu X."/>
            <person name="Lokyitsang T."/>
            <person name="Lokyitsang Y."/>
            <person name="Lucien O."/>
            <person name="Lui A."/>
            <person name="Ma L.J."/>
            <person name="Mabbitt R."/>
            <person name="Macdonald J."/>
            <person name="Maclean C."/>
            <person name="Major J."/>
            <person name="Manning J."/>
            <person name="Marabella R."/>
            <person name="Maru K."/>
            <person name="Matthews C."/>
            <person name="Mauceli E."/>
            <person name="Mccarthy M."/>
            <person name="Mcdonough S."/>
            <person name="Mcghee T."/>
            <person name="Meldrim J."/>
            <person name="Meneus L."/>
            <person name="Mesirov J."/>
            <person name="Mihalev A."/>
            <person name="Mihova T."/>
            <person name="Mikkelsen T."/>
            <person name="Mlenga V."/>
            <person name="Moru K."/>
            <person name="Mozes J."/>
            <person name="Mulrain L."/>
            <person name="Munson G."/>
            <person name="Naylor J."/>
            <person name="Newes C."/>
            <person name="Nguyen C."/>
            <person name="Nguyen N."/>
            <person name="Nguyen T."/>
            <person name="Nicol R."/>
            <person name="Nielsen C."/>
            <person name="Nizzari M."/>
            <person name="Norbu C."/>
            <person name="Norbu N."/>
            <person name="O'donnell P."/>
            <person name="Okoawo O."/>
            <person name="O'leary S."/>
            <person name="Omotosho B."/>
            <person name="O'neill K."/>
            <person name="Osman S."/>
            <person name="Parker S."/>
            <person name="Perrin D."/>
            <person name="Phunkhang P."/>
            <person name="Piqani B."/>
            <person name="Purcell S."/>
            <person name="Rachupka T."/>
            <person name="Ramasamy U."/>
            <person name="Rameau R."/>
            <person name="Ray V."/>
            <person name="Raymond C."/>
            <person name="Retta R."/>
            <person name="Richardson S."/>
            <person name="Rise C."/>
            <person name="Rodriguez J."/>
            <person name="Rogers J."/>
            <person name="Rogov P."/>
            <person name="Rutman M."/>
            <person name="Schupbach R."/>
            <person name="Seaman C."/>
            <person name="Settipalli S."/>
            <person name="Sharpe T."/>
            <person name="Sheridan J."/>
            <person name="Sherpa N."/>
            <person name="Shi J."/>
            <person name="Smirnov S."/>
            <person name="Smith C."/>
            <person name="Sougnez C."/>
            <person name="Spencer B."/>
            <person name="Stalker J."/>
            <person name="Stange-thomann N."/>
            <person name="Stavropoulos S."/>
            <person name="Stetson K."/>
            <person name="Stone C."/>
            <person name="Stone S."/>
            <person name="Stubbs M."/>
            <person name="Talamas J."/>
            <person name="Tchuinga P."/>
            <person name="Tenzing P."/>
            <person name="Tesfaye S."/>
            <person name="Theodore J."/>
            <person name="Thoulutsang Y."/>
            <person name="Topham K."/>
            <person name="Towey S."/>
            <person name="Tsamla T."/>
            <person name="Tsomo N."/>
            <person name="Vallee D."/>
            <person name="Vassiliev H."/>
            <person name="Venkataraman V."/>
            <person name="Vinson J."/>
            <person name="Vo A."/>
            <person name="Wade C."/>
            <person name="Wang S."/>
            <person name="Wangchuk T."/>
            <person name="Wangdi T."/>
            <person name="Whittaker C."/>
            <person name="Wilkinson J."/>
            <person name="Wu Y."/>
            <person name="Wyman D."/>
            <person name="Yadav S."/>
            <person name="Yang S."/>
            <person name="Yang X."/>
            <person name="Yeager S."/>
            <person name="Yee E."/>
            <person name="Young G."/>
            <person name="Zainoun J."/>
            <person name="Zembeck L."/>
            <person name="Zimmer A."/>
            <person name="Zody M."/>
            <person name="Lander E."/>
        </authorList>
    </citation>
    <scope>NUCLEOTIDE SEQUENCE [LARGE SCALE GENOMIC DNA]</scope>
</reference>
<dbReference type="GeneTree" id="ENSGT00940000153568"/>
<evidence type="ECO:0000256" key="15">
    <source>
        <dbReference type="ARBA" id="ARBA00030513"/>
    </source>
</evidence>
<keyword evidence="9" id="KW-0378">Hydrolase</keyword>
<keyword evidence="16" id="KW-0479">Metal-binding</keyword>
<dbReference type="CDD" id="cd14819">
    <property type="entry name" value="Translin"/>
    <property type="match status" value="1"/>
</dbReference>
<dbReference type="Pfam" id="PF01997">
    <property type="entry name" value="Translin"/>
    <property type="match status" value="1"/>
</dbReference>
<name>H2ZEV0_CIOSA</name>
<evidence type="ECO:0000256" key="1">
    <source>
        <dbReference type="ARBA" id="ARBA00004123"/>
    </source>
</evidence>
<evidence type="ECO:0000256" key="14">
    <source>
        <dbReference type="ARBA" id="ARBA00025410"/>
    </source>
</evidence>
<keyword evidence="10" id="KW-0694">RNA-binding</keyword>
<evidence type="ECO:0000256" key="16">
    <source>
        <dbReference type="PIRSR" id="PIRSR602848-1"/>
    </source>
</evidence>
<dbReference type="STRING" id="51511.ENSCSAVP00000016116"/>
<keyword evidence="11" id="KW-0238">DNA-binding</keyword>
<dbReference type="GO" id="GO:0003697">
    <property type="term" value="F:single-stranded DNA binding"/>
    <property type="evidence" value="ECO:0007669"/>
    <property type="project" value="InterPro"/>
</dbReference>
<evidence type="ECO:0000256" key="9">
    <source>
        <dbReference type="ARBA" id="ARBA00022801"/>
    </source>
</evidence>
<protein>
    <recommendedName>
        <fullName evidence="5">Translin</fullName>
    </recommendedName>
    <alternativeName>
        <fullName evidence="15">Component 3 of promoter of RISC</fullName>
    </alternativeName>
</protein>
<keyword evidence="12" id="KW-0539">Nucleus</keyword>
<evidence type="ECO:0000256" key="5">
    <source>
        <dbReference type="ARBA" id="ARBA00022196"/>
    </source>
</evidence>
<dbReference type="InterPro" id="IPR016069">
    <property type="entry name" value="Translin_C"/>
</dbReference>
<dbReference type="FunCoup" id="H2ZEV0">
    <property type="interactions" value="723"/>
</dbReference>
<evidence type="ECO:0000313" key="18">
    <source>
        <dbReference type="Proteomes" id="UP000007875"/>
    </source>
</evidence>
<evidence type="ECO:0000256" key="13">
    <source>
        <dbReference type="ARBA" id="ARBA00025374"/>
    </source>
</evidence>
<keyword evidence="7" id="KW-0540">Nuclease</keyword>
<reference evidence="17" key="2">
    <citation type="submission" date="2025-08" db="UniProtKB">
        <authorList>
            <consortium name="Ensembl"/>
        </authorList>
    </citation>
    <scope>IDENTIFICATION</scope>
</reference>
<dbReference type="GO" id="GO:0043565">
    <property type="term" value="F:sequence-specific DNA binding"/>
    <property type="evidence" value="ECO:0007669"/>
    <property type="project" value="InterPro"/>
</dbReference>
<dbReference type="GO" id="GO:0016787">
    <property type="term" value="F:hydrolase activity"/>
    <property type="evidence" value="ECO:0007669"/>
    <property type="project" value="UniProtKB-KW"/>
</dbReference>
<evidence type="ECO:0000256" key="6">
    <source>
        <dbReference type="ARBA" id="ARBA00022490"/>
    </source>
</evidence>
<dbReference type="InterPro" id="IPR033956">
    <property type="entry name" value="Translin"/>
</dbReference>
<organism evidence="17 18">
    <name type="scientific">Ciona savignyi</name>
    <name type="common">Pacific transparent sea squirt</name>
    <dbReference type="NCBI Taxonomy" id="51511"/>
    <lineage>
        <taxon>Eukaryota</taxon>
        <taxon>Metazoa</taxon>
        <taxon>Chordata</taxon>
        <taxon>Tunicata</taxon>
        <taxon>Ascidiacea</taxon>
        <taxon>Phlebobranchia</taxon>
        <taxon>Cionidae</taxon>
        <taxon>Ciona</taxon>
    </lineage>
</organism>
<dbReference type="InterPro" id="IPR036081">
    <property type="entry name" value="Translin_sf"/>
</dbReference>
<comment type="similarity">
    <text evidence="3">Belongs to the translin family.</text>
</comment>
<keyword evidence="16" id="KW-0460">Magnesium</keyword>
<dbReference type="Proteomes" id="UP000007875">
    <property type="component" value="Unassembled WGS sequence"/>
</dbReference>
<comment type="subunit">
    <text evidence="4">Ring-shaped heterooctamer of six TSN and two TSNAX subunits, DNA/RNA binding occurs inside the ring.</text>
</comment>
<dbReference type="GO" id="GO:0005737">
    <property type="term" value="C:cytoplasm"/>
    <property type="evidence" value="ECO:0007669"/>
    <property type="project" value="UniProtKB-SubCell"/>
</dbReference>
<dbReference type="OMA" id="DAFHFTI"/>
<accession>H2ZEV0</accession>
<evidence type="ECO:0000256" key="10">
    <source>
        <dbReference type="ARBA" id="ARBA00022884"/>
    </source>
</evidence>
<keyword evidence="8" id="KW-0255">Endonuclease</keyword>
<evidence type="ECO:0000256" key="3">
    <source>
        <dbReference type="ARBA" id="ARBA00005902"/>
    </source>
</evidence>
<dbReference type="GO" id="GO:0016070">
    <property type="term" value="P:RNA metabolic process"/>
    <property type="evidence" value="ECO:0007669"/>
    <property type="project" value="InterPro"/>
</dbReference>
<reference evidence="17" key="3">
    <citation type="submission" date="2025-09" db="UniProtKB">
        <authorList>
            <consortium name="Ensembl"/>
        </authorList>
    </citation>
    <scope>IDENTIFICATION</scope>
</reference>
<dbReference type="Gene3D" id="1.20.58.200">
    <property type="entry name" value="Translin, domain 2"/>
    <property type="match status" value="1"/>
</dbReference>
<sequence length="224" mass="25847">ECVLEVFGDIETCLKTEYNLKEKIREILDQLEQHSRRISTVLQTIHQPVDINTTKSEVCTQVKVVFTDVRICYSNLSSLVEKQDYFKFCNLWQGVTTRFSFYLSLVCFLECGKLANRQDIADQLGLNIDKKHGFHLELDDYLCGLLLLASELARFAVNCVTAGDFQTPLAISKFVHELESGFRLLNLKNDFLRKKYDGLKYESKKIEQVVYDIKIRGLNSKLEA</sequence>
<dbReference type="InParanoid" id="H2ZEV0"/>
<evidence type="ECO:0000313" key="17">
    <source>
        <dbReference type="Ensembl" id="ENSCSAVP00000016116.1"/>
    </source>
</evidence>